<keyword evidence="1" id="KW-0812">Transmembrane</keyword>
<dbReference type="RefSeq" id="WP_014254189.1">
    <property type="nucleotide sequence ID" value="NC_016627.1"/>
</dbReference>
<name>G8LWD8_ACECE</name>
<feature type="transmembrane region" description="Helical" evidence="1">
    <location>
        <begin position="84"/>
        <end position="108"/>
    </location>
</feature>
<sequence length="131" mass="13609">MKMNYDGTLLMPSNYVVMDKEEMTYVDGGGELWIQISNNSLIISILSALGGALTKSTAEAALAAAGAAIATAIELGTAGTGTLYVGAFLIAWGSVVPIIASAAVTYGINSLKGKKFKICDVPFLPDFTLKI</sequence>
<feature type="transmembrane region" description="Helical" evidence="1">
    <location>
        <begin position="32"/>
        <end position="53"/>
    </location>
</feature>
<organism evidence="2 3">
    <name type="scientific">Acetivibrio clariflavus (strain DSM 19732 / NBRC 101661 / EBR45)</name>
    <name type="common">Clostridium clariflavum</name>
    <dbReference type="NCBI Taxonomy" id="720554"/>
    <lineage>
        <taxon>Bacteria</taxon>
        <taxon>Bacillati</taxon>
        <taxon>Bacillota</taxon>
        <taxon>Clostridia</taxon>
        <taxon>Eubacteriales</taxon>
        <taxon>Oscillospiraceae</taxon>
        <taxon>Acetivibrio</taxon>
    </lineage>
</organism>
<evidence type="ECO:0000313" key="3">
    <source>
        <dbReference type="Proteomes" id="UP000005435"/>
    </source>
</evidence>
<proteinExistence type="predicted"/>
<reference evidence="3" key="1">
    <citation type="submission" date="2011-12" db="EMBL/GenBank/DDBJ databases">
        <title>Complete sequence of Clostridium clariflavum DSM 19732.</title>
        <authorList>
            <consortium name="US DOE Joint Genome Institute"/>
            <person name="Lucas S."/>
            <person name="Han J."/>
            <person name="Lapidus A."/>
            <person name="Cheng J.-F."/>
            <person name="Goodwin L."/>
            <person name="Pitluck S."/>
            <person name="Peters L."/>
            <person name="Teshima H."/>
            <person name="Detter J.C."/>
            <person name="Han C."/>
            <person name="Tapia R."/>
            <person name="Land M."/>
            <person name="Hauser L."/>
            <person name="Kyrpides N."/>
            <person name="Ivanova N."/>
            <person name="Pagani I."/>
            <person name="Kitzmiller T."/>
            <person name="Lynd L."/>
            <person name="Izquierdo J."/>
            <person name="Woyke T."/>
        </authorList>
    </citation>
    <scope>NUCLEOTIDE SEQUENCE [LARGE SCALE GENOMIC DNA]</scope>
    <source>
        <strain evidence="3">DSM 19732 / NBRC 101661 / EBR45</strain>
    </source>
</reference>
<keyword evidence="3" id="KW-1185">Reference proteome</keyword>
<dbReference type="EMBL" id="CP003065">
    <property type="protein sequence ID" value="AEV67564.1"/>
    <property type="molecule type" value="Genomic_DNA"/>
</dbReference>
<dbReference type="OrthoDB" id="2224554at2"/>
<keyword evidence="1" id="KW-0472">Membrane</keyword>
<accession>G8LWD8</accession>
<keyword evidence="1" id="KW-1133">Transmembrane helix</keyword>
<reference evidence="2 3" key="2">
    <citation type="journal article" date="2012" name="Stand. Genomic Sci.">
        <title>Complete Genome Sequence of Clostridium clariflavum DSM 19732.</title>
        <authorList>
            <person name="Izquierdo J.A."/>
            <person name="Goodwin L."/>
            <person name="Davenport K.W."/>
            <person name="Teshima H."/>
            <person name="Bruce D."/>
            <person name="Detter C."/>
            <person name="Tapia R."/>
            <person name="Han S."/>
            <person name="Land M."/>
            <person name="Hauser L."/>
            <person name="Jeffries C.D."/>
            <person name="Han J."/>
            <person name="Pitluck S."/>
            <person name="Nolan M."/>
            <person name="Chen A."/>
            <person name="Huntemann M."/>
            <person name="Mavromatis K."/>
            <person name="Mikhailova N."/>
            <person name="Liolios K."/>
            <person name="Woyke T."/>
            <person name="Lynd L.R."/>
        </authorList>
    </citation>
    <scope>NUCLEOTIDE SEQUENCE [LARGE SCALE GENOMIC DNA]</scope>
    <source>
        <strain evidence="3">DSM 19732 / NBRC 101661 / EBR45</strain>
    </source>
</reference>
<dbReference type="STRING" id="720554.Clocl_0882"/>
<dbReference type="KEGG" id="ccl:Clocl_0882"/>
<protein>
    <submittedName>
        <fullName evidence="2">Uncharacterized protein</fullName>
    </submittedName>
</protein>
<evidence type="ECO:0000256" key="1">
    <source>
        <dbReference type="SAM" id="Phobius"/>
    </source>
</evidence>
<gene>
    <name evidence="2" type="ordered locus">Clocl_0882</name>
</gene>
<dbReference type="Proteomes" id="UP000005435">
    <property type="component" value="Chromosome"/>
</dbReference>
<feature type="transmembrane region" description="Helical" evidence="1">
    <location>
        <begin position="60"/>
        <end position="78"/>
    </location>
</feature>
<evidence type="ECO:0000313" key="2">
    <source>
        <dbReference type="EMBL" id="AEV67564.1"/>
    </source>
</evidence>
<dbReference type="AlphaFoldDB" id="G8LWD8"/>
<dbReference type="HOGENOM" id="CLU_2167193_0_0_9"/>